<evidence type="ECO:0000259" key="2">
    <source>
        <dbReference type="Pfam" id="PF16564"/>
    </source>
</evidence>
<evidence type="ECO:0000313" key="3">
    <source>
        <dbReference type="Ensembl" id="ENSSSCP00015003734.1"/>
    </source>
</evidence>
<accession>A0A8D0MKH2</accession>
<dbReference type="GO" id="GO:0005634">
    <property type="term" value="C:nucleus"/>
    <property type="evidence" value="ECO:0007669"/>
    <property type="project" value="UniProtKB-ARBA"/>
</dbReference>
<organism evidence="3 4">
    <name type="scientific">Sus scrofa</name>
    <name type="common">Pig</name>
    <dbReference type="NCBI Taxonomy" id="9823"/>
    <lineage>
        <taxon>Eukaryota</taxon>
        <taxon>Metazoa</taxon>
        <taxon>Chordata</taxon>
        <taxon>Craniata</taxon>
        <taxon>Vertebrata</taxon>
        <taxon>Euteleostomi</taxon>
        <taxon>Mammalia</taxon>
        <taxon>Eutheria</taxon>
        <taxon>Laurasiatheria</taxon>
        <taxon>Artiodactyla</taxon>
        <taxon>Suina</taxon>
        <taxon>Suidae</taxon>
        <taxon>Sus</taxon>
    </lineage>
</organism>
<dbReference type="InterPro" id="IPR032343">
    <property type="entry name" value="MBD2/MBD3_p55-bd"/>
</dbReference>
<evidence type="ECO:0000259" key="1">
    <source>
        <dbReference type="Pfam" id="PF14048"/>
    </source>
</evidence>
<feature type="domain" description="Methyl-CpG-binding" evidence="2">
    <location>
        <begin position="62"/>
        <end position="131"/>
    </location>
</feature>
<dbReference type="AlphaFoldDB" id="A0A8D0MKH2"/>
<reference evidence="3" key="1">
    <citation type="submission" date="2025-08" db="UniProtKB">
        <authorList>
            <consortium name="Ensembl"/>
        </authorList>
    </citation>
    <scope>IDENTIFICATION</scope>
</reference>
<dbReference type="Pfam" id="PF16564">
    <property type="entry name" value="MBDa"/>
    <property type="match status" value="1"/>
</dbReference>
<sequence>MVIQCHWRPISPGKKEGGSPNEPRTFSMRDGGFICPCLQISHFLLFSKEKLKRNMMPQALEEKRQVHLARTKQRHRDRSGLPLRLTSCIFKRPVTKTTAHPGNKVRRSQQEETLKKPQQVCAFRRLQGLQACSPEGDLFSTLDSAKIVRDIAPGGAVESNSLAGARSLHPSTKAIPAQSSDGAEMIPGLGLFLPESLCKQPVITYGHIRRQAQKVKKARERLAMALRADKLAREAER</sequence>
<dbReference type="Proteomes" id="UP000694726">
    <property type="component" value="Unplaced"/>
</dbReference>
<name>A0A8D0MKH2_PIG</name>
<evidence type="ECO:0000313" key="4">
    <source>
        <dbReference type="Proteomes" id="UP000694726"/>
    </source>
</evidence>
<dbReference type="Ensembl" id="ENSSSCT00015009359.1">
    <property type="protein sequence ID" value="ENSSSCP00015003734.1"/>
    <property type="gene ID" value="ENSSSCG00015007081.1"/>
</dbReference>
<dbReference type="InterPro" id="IPR025884">
    <property type="entry name" value="MeCpG-bd_2/3_C_dom"/>
</dbReference>
<protein>
    <submittedName>
        <fullName evidence="3">Uncharacterized protein</fullName>
    </submittedName>
</protein>
<proteinExistence type="predicted"/>
<feature type="domain" description="Methyl-CpG binding protein 2/3 C-terminal" evidence="1">
    <location>
        <begin position="136"/>
        <end position="226"/>
    </location>
</feature>
<dbReference type="Pfam" id="PF14048">
    <property type="entry name" value="MBD_C"/>
    <property type="match status" value="1"/>
</dbReference>